<evidence type="ECO:0000259" key="1">
    <source>
        <dbReference type="Pfam" id="PF01593"/>
    </source>
</evidence>
<dbReference type="GO" id="GO:0006338">
    <property type="term" value="P:chromatin remodeling"/>
    <property type="evidence" value="ECO:0007669"/>
    <property type="project" value="TreeGrafter"/>
</dbReference>
<feature type="domain" description="Amine oxidase" evidence="1">
    <location>
        <begin position="66"/>
        <end position="528"/>
    </location>
</feature>
<comment type="caution">
    <text evidence="2">The sequence shown here is derived from an EMBL/GenBank/DDBJ whole genome shotgun (WGS) entry which is preliminary data.</text>
</comment>
<evidence type="ECO:0000313" key="2">
    <source>
        <dbReference type="EMBL" id="KAK3378132.1"/>
    </source>
</evidence>
<dbReference type="InterPro" id="IPR036188">
    <property type="entry name" value="FAD/NAD-bd_sf"/>
</dbReference>
<reference evidence="2" key="2">
    <citation type="submission" date="2023-06" db="EMBL/GenBank/DDBJ databases">
        <authorList>
            <consortium name="Lawrence Berkeley National Laboratory"/>
            <person name="Haridas S."/>
            <person name="Hensen N."/>
            <person name="Bonometti L."/>
            <person name="Westerberg I."/>
            <person name="Brannstrom I.O."/>
            <person name="Guillou S."/>
            <person name="Cros-Aarteil S."/>
            <person name="Calhoun S."/>
            <person name="Kuo A."/>
            <person name="Mondo S."/>
            <person name="Pangilinan J."/>
            <person name="Riley R."/>
            <person name="LaButti K."/>
            <person name="Andreopoulos B."/>
            <person name="Lipzen A."/>
            <person name="Chen C."/>
            <person name="Yanf M."/>
            <person name="Daum C."/>
            <person name="Ng V."/>
            <person name="Clum A."/>
            <person name="Steindorff A."/>
            <person name="Ohm R."/>
            <person name="Martin F."/>
            <person name="Silar P."/>
            <person name="Natvig D."/>
            <person name="Lalanne C."/>
            <person name="Gautier V."/>
            <person name="Ament-velasquez S.L."/>
            <person name="Kruys A."/>
            <person name="Hutchinson M.I."/>
            <person name="Powell A.J."/>
            <person name="Barry K."/>
            <person name="Miller A.N."/>
            <person name="Grigoriev I.V."/>
            <person name="Debuchy R."/>
            <person name="Gladieux P."/>
            <person name="Thoren M.H."/>
            <person name="Johannesson H."/>
        </authorList>
    </citation>
    <scope>NUCLEOTIDE SEQUENCE</scope>
    <source>
        <strain evidence="2">CBS 232.78</strain>
    </source>
</reference>
<dbReference type="InterPro" id="IPR050281">
    <property type="entry name" value="Flavin_monoamine_oxidase"/>
</dbReference>
<keyword evidence="3" id="KW-1185">Reference proteome</keyword>
<dbReference type="InterPro" id="IPR002937">
    <property type="entry name" value="Amino_oxidase"/>
</dbReference>
<dbReference type="EMBL" id="JAULSW010000006">
    <property type="protein sequence ID" value="KAK3378132.1"/>
    <property type="molecule type" value="Genomic_DNA"/>
</dbReference>
<evidence type="ECO:0000313" key="3">
    <source>
        <dbReference type="Proteomes" id="UP001285441"/>
    </source>
</evidence>
<dbReference type="Gene3D" id="3.90.660.10">
    <property type="match status" value="1"/>
</dbReference>
<dbReference type="PRINTS" id="PR00419">
    <property type="entry name" value="ADXRDTASE"/>
</dbReference>
<dbReference type="GO" id="GO:0003682">
    <property type="term" value="F:chromatin binding"/>
    <property type="evidence" value="ECO:0007669"/>
    <property type="project" value="TreeGrafter"/>
</dbReference>
<reference evidence="2" key="1">
    <citation type="journal article" date="2023" name="Mol. Phylogenet. Evol.">
        <title>Genome-scale phylogeny and comparative genomics of the fungal order Sordariales.</title>
        <authorList>
            <person name="Hensen N."/>
            <person name="Bonometti L."/>
            <person name="Westerberg I."/>
            <person name="Brannstrom I.O."/>
            <person name="Guillou S."/>
            <person name="Cros-Aarteil S."/>
            <person name="Calhoun S."/>
            <person name="Haridas S."/>
            <person name="Kuo A."/>
            <person name="Mondo S."/>
            <person name="Pangilinan J."/>
            <person name="Riley R."/>
            <person name="LaButti K."/>
            <person name="Andreopoulos B."/>
            <person name="Lipzen A."/>
            <person name="Chen C."/>
            <person name="Yan M."/>
            <person name="Daum C."/>
            <person name="Ng V."/>
            <person name="Clum A."/>
            <person name="Steindorff A."/>
            <person name="Ohm R.A."/>
            <person name="Martin F."/>
            <person name="Silar P."/>
            <person name="Natvig D.O."/>
            <person name="Lalanne C."/>
            <person name="Gautier V."/>
            <person name="Ament-Velasquez S.L."/>
            <person name="Kruys A."/>
            <person name="Hutchinson M.I."/>
            <person name="Powell A.J."/>
            <person name="Barry K."/>
            <person name="Miller A.N."/>
            <person name="Grigoriev I.V."/>
            <person name="Debuchy R."/>
            <person name="Gladieux P."/>
            <person name="Hiltunen Thoren M."/>
            <person name="Johannesson H."/>
        </authorList>
    </citation>
    <scope>NUCLEOTIDE SEQUENCE</scope>
    <source>
        <strain evidence="2">CBS 232.78</strain>
    </source>
</reference>
<dbReference type="Pfam" id="PF01593">
    <property type="entry name" value="Amino_oxidase"/>
    <property type="match status" value="1"/>
</dbReference>
<proteinExistence type="predicted"/>
<name>A0AAE0NBP9_9PEZI</name>
<dbReference type="SUPFAM" id="SSF54373">
    <property type="entry name" value="FAD-linked reductases, C-terminal domain"/>
    <property type="match status" value="1"/>
</dbReference>
<sequence length="546" mass="60283">MSVTSAARKNSSRIYQDLRASRLHSTIDSSIDGAPRRLSIMGMVLKQETLDPSRKPPHVGIIGAGLAGLRCADMLLTSGFRVTILEARNRVGGRMYQERLANGHIVDAGPNWVHGTKDNPIMDLARETRTAVGGWDTTSTVFDEEGTCLPLEDGTKYSTLMWNIIEDAFEHSNKHGSEIDPDKTLLDFFQEQVSVKIPDTETDCEKKRHMLLQMSELWGAFVGSPINKQSLKFFWLEECLDGENLFCAGTYQKILEKIAEPAMDGADIRYLAQVSEIHGKSTSVNNDTVRVKTTDGQVLEFNELVVTAPLGWLKQNLQAFYPPLPDRLSMAIENLGYGCLEKVYISFPKAFWLTPGADGRTVKGFCQWLSPNYALDSNPAKWTNEIVELASLSPAAVAHPTLLFYIYGDESHHVTSKVRSLTAKGEKEAFLYAFFKPYYSRLPSFDDASPDCQPTCYFATDWLNDGLAGNGSYTNFQAGLQEGDKDVRTMRAGIPGEGVWLAGEHTAPFVALGTVTGAYWSGEDVGRRIGLTYGRGGGKVAEKGLE</sequence>
<dbReference type="Gene3D" id="3.50.50.60">
    <property type="entry name" value="FAD/NAD(P)-binding domain"/>
    <property type="match status" value="1"/>
</dbReference>
<gene>
    <name evidence="2" type="ORF">B0H63DRAFT_525381</name>
</gene>
<dbReference type="GO" id="GO:0016491">
    <property type="term" value="F:oxidoreductase activity"/>
    <property type="evidence" value="ECO:0007669"/>
    <property type="project" value="InterPro"/>
</dbReference>
<dbReference type="SUPFAM" id="SSF51905">
    <property type="entry name" value="FAD/NAD(P)-binding domain"/>
    <property type="match status" value="1"/>
</dbReference>
<dbReference type="GO" id="GO:0050660">
    <property type="term" value="F:flavin adenine dinucleotide binding"/>
    <property type="evidence" value="ECO:0007669"/>
    <property type="project" value="TreeGrafter"/>
</dbReference>
<accession>A0AAE0NBP9</accession>
<organism evidence="2 3">
    <name type="scientific">Podospora didyma</name>
    <dbReference type="NCBI Taxonomy" id="330526"/>
    <lineage>
        <taxon>Eukaryota</taxon>
        <taxon>Fungi</taxon>
        <taxon>Dikarya</taxon>
        <taxon>Ascomycota</taxon>
        <taxon>Pezizomycotina</taxon>
        <taxon>Sordariomycetes</taxon>
        <taxon>Sordariomycetidae</taxon>
        <taxon>Sordariales</taxon>
        <taxon>Podosporaceae</taxon>
        <taxon>Podospora</taxon>
    </lineage>
</organism>
<dbReference type="Proteomes" id="UP001285441">
    <property type="component" value="Unassembled WGS sequence"/>
</dbReference>
<dbReference type="PANTHER" id="PTHR10742:SF414">
    <property type="entry name" value="CONTAINING AMINE OXIDASE, PUTATIVE (AFU_ORTHOLOGUE AFUA_3G12150)-RELATED"/>
    <property type="match status" value="1"/>
</dbReference>
<protein>
    <recommendedName>
        <fullName evidence="1">Amine oxidase domain-containing protein</fullName>
    </recommendedName>
</protein>
<dbReference type="PANTHER" id="PTHR10742">
    <property type="entry name" value="FLAVIN MONOAMINE OXIDASE"/>
    <property type="match status" value="1"/>
</dbReference>
<dbReference type="AlphaFoldDB" id="A0AAE0NBP9"/>